<dbReference type="PROSITE" id="PS00108">
    <property type="entry name" value="PROTEIN_KINASE_ST"/>
    <property type="match status" value="1"/>
</dbReference>
<evidence type="ECO:0000256" key="3">
    <source>
        <dbReference type="PROSITE-ProRule" id="PRU10141"/>
    </source>
</evidence>
<dbReference type="InterPro" id="IPR008271">
    <property type="entry name" value="Ser/Thr_kinase_AS"/>
</dbReference>
<evidence type="ECO:0000256" key="4">
    <source>
        <dbReference type="RuleBase" id="RU000304"/>
    </source>
</evidence>
<dbReference type="PANTHER" id="PTHR24346">
    <property type="entry name" value="MAP/MICROTUBULE AFFINITY-REGULATING KINASE"/>
    <property type="match status" value="1"/>
</dbReference>
<comment type="similarity">
    <text evidence="4">Belongs to the protein kinase superfamily.</text>
</comment>
<dbReference type="GO" id="GO:0016301">
    <property type="term" value="F:kinase activity"/>
    <property type="evidence" value="ECO:0007669"/>
    <property type="project" value="UniProtKB-KW"/>
</dbReference>
<dbReference type="SMART" id="SM00220">
    <property type="entry name" value="S_TKc"/>
    <property type="match status" value="1"/>
</dbReference>
<accession>A0ABQ8YDC4</accession>
<dbReference type="PROSITE" id="PS00107">
    <property type="entry name" value="PROTEIN_KINASE_ATP"/>
    <property type="match status" value="1"/>
</dbReference>
<evidence type="ECO:0000256" key="1">
    <source>
        <dbReference type="ARBA" id="ARBA00022741"/>
    </source>
</evidence>
<evidence type="ECO:0000313" key="6">
    <source>
        <dbReference type="EMBL" id="KAJ6242556.1"/>
    </source>
</evidence>
<reference evidence="6" key="1">
    <citation type="submission" date="2022-08" db="EMBL/GenBank/DDBJ databases">
        <title>Novel sulfate-reducing endosymbionts in the free-living metamonad Anaeramoeba.</title>
        <authorList>
            <person name="Jerlstrom-Hultqvist J."/>
            <person name="Cepicka I."/>
            <person name="Gallot-Lavallee L."/>
            <person name="Salas-Leiva D."/>
            <person name="Curtis B.A."/>
            <person name="Zahonova K."/>
            <person name="Pipaliya S."/>
            <person name="Dacks J."/>
            <person name="Roger A.J."/>
        </authorList>
    </citation>
    <scope>NUCLEOTIDE SEQUENCE</scope>
    <source>
        <strain evidence="6">Schooner1</strain>
    </source>
</reference>
<dbReference type="InterPro" id="IPR000719">
    <property type="entry name" value="Prot_kinase_dom"/>
</dbReference>
<keyword evidence="1 3" id="KW-0547">Nucleotide-binding</keyword>
<keyword evidence="6" id="KW-0808">Transferase</keyword>
<feature type="binding site" evidence="3">
    <location>
        <position position="51"/>
    </location>
    <ligand>
        <name>ATP</name>
        <dbReference type="ChEBI" id="CHEBI:30616"/>
    </ligand>
</feature>
<dbReference type="Gene3D" id="1.10.510.10">
    <property type="entry name" value="Transferase(Phosphotransferase) domain 1"/>
    <property type="match status" value="1"/>
</dbReference>
<dbReference type="PANTHER" id="PTHR24346:SF30">
    <property type="entry name" value="MATERNAL EMBRYONIC LEUCINE ZIPPER KINASE"/>
    <property type="match status" value="1"/>
</dbReference>
<evidence type="ECO:0000313" key="7">
    <source>
        <dbReference type="Proteomes" id="UP001150062"/>
    </source>
</evidence>
<evidence type="ECO:0000256" key="2">
    <source>
        <dbReference type="ARBA" id="ARBA00022840"/>
    </source>
</evidence>
<organism evidence="6 7">
    <name type="scientific">Anaeramoeba flamelloides</name>
    <dbReference type="NCBI Taxonomy" id="1746091"/>
    <lineage>
        <taxon>Eukaryota</taxon>
        <taxon>Metamonada</taxon>
        <taxon>Anaeramoebidae</taxon>
        <taxon>Anaeramoeba</taxon>
    </lineage>
</organism>
<keyword evidence="2 3" id="KW-0067">ATP-binding</keyword>
<keyword evidence="4" id="KW-0723">Serine/threonine-protein kinase</keyword>
<dbReference type="SUPFAM" id="SSF56112">
    <property type="entry name" value="Protein kinase-like (PK-like)"/>
    <property type="match status" value="1"/>
</dbReference>
<dbReference type="InterPro" id="IPR011009">
    <property type="entry name" value="Kinase-like_dom_sf"/>
</dbReference>
<keyword evidence="6" id="KW-0418">Kinase</keyword>
<protein>
    <submittedName>
        <fullName evidence="6">Map/microtubule affinity-regulating kinase</fullName>
    </submittedName>
</protein>
<feature type="domain" description="Protein kinase" evidence="5">
    <location>
        <begin position="18"/>
        <end position="265"/>
    </location>
</feature>
<gene>
    <name evidence="6" type="ORF">M0813_22701</name>
</gene>
<dbReference type="EMBL" id="JAOAOG010000175">
    <property type="protein sequence ID" value="KAJ6242556.1"/>
    <property type="molecule type" value="Genomic_DNA"/>
</dbReference>
<dbReference type="Proteomes" id="UP001150062">
    <property type="component" value="Unassembled WGS sequence"/>
</dbReference>
<keyword evidence="7" id="KW-1185">Reference proteome</keyword>
<comment type="caution">
    <text evidence="6">The sequence shown here is derived from an EMBL/GenBank/DDBJ whole genome shotgun (WGS) entry which is preliminary data.</text>
</comment>
<name>A0ABQ8YDC4_9EUKA</name>
<evidence type="ECO:0000259" key="5">
    <source>
        <dbReference type="PROSITE" id="PS50011"/>
    </source>
</evidence>
<dbReference type="InterPro" id="IPR017441">
    <property type="entry name" value="Protein_kinase_ATP_BS"/>
</dbReference>
<sequence>MSKKKPQSRKNKNFKDIFSIKNTLGCGSNGKVKLGINKQSGEKVSIKVIKKKKNEVALEIRKSLKKQIKILKTINHSNLLRFKRCFQTKHKYYLVSEYIAGEELLGLLNTCIRFKNNFARKIFIQLVNAIHHCHNLGIVHLDIKLENIIVNQNGNIQLIDFDVATFTQKNRLLKTFCGSPLYQAPEIVSKQAYNGKKVDIWCLGVVLYTMLCGKHPFREGERVLPKNLHFPSYLNFDVISLIKKLLKLNPKKRITTEKILEHKWINKASNEQKSNDNNSNNIFNENQNLMIKNELLDFQTKKITKRRNSLLLNNEKNFIQKNENDLINIDRCGNDNNSRNIKDNKYLDQSGIISQKNNVGVNKNENNAGIKN</sequence>
<dbReference type="Pfam" id="PF00069">
    <property type="entry name" value="Pkinase"/>
    <property type="match status" value="1"/>
</dbReference>
<dbReference type="PROSITE" id="PS50011">
    <property type="entry name" value="PROTEIN_KINASE_DOM"/>
    <property type="match status" value="1"/>
</dbReference>
<proteinExistence type="inferred from homology"/>